<dbReference type="NCBIfam" id="TIGR01681">
    <property type="entry name" value="HAD-SF-IIIC"/>
    <property type="match status" value="1"/>
</dbReference>
<dbReference type="NCBIfam" id="TIGR01686">
    <property type="entry name" value="FkbH"/>
    <property type="match status" value="1"/>
</dbReference>
<dbReference type="InterPro" id="IPR036412">
    <property type="entry name" value="HAD-like_sf"/>
</dbReference>
<dbReference type="Proteomes" id="UP001500831">
    <property type="component" value="Unassembled WGS sequence"/>
</dbReference>
<dbReference type="EMBL" id="BAAAVI010000100">
    <property type="protein sequence ID" value="GAA2909531.1"/>
    <property type="molecule type" value="Genomic_DNA"/>
</dbReference>
<dbReference type="InterPro" id="IPR023214">
    <property type="entry name" value="HAD_sf"/>
</dbReference>
<evidence type="ECO:0000313" key="3">
    <source>
        <dbReference type="Proteomes" id="UP001500831"/>
    </source>
</evidence>
<dbReference type="SUPFAM" id="SSF56784">
    <property type="entry name" value="HAD-like"/>
    <property type="match status" value="1"/>
</dbReference>
<protein>
    <submittedName>
        <fullName evidence="2">HAD-IIIC family phosphatase</fullName>
    </submittedName>
</protein>
<reference evidence="2 3" key="1">
    <citation type="journal article" date="2019" name="Int. J. Syst. Evol. Microbiol.">
        <title>The Global Catalogue of Microorganisms (GCM) 10K type strain sequencing project: providing services to taxonomists for standard genome sequencing and annotation.</title>
        <authorList>
            <consortium name="The Broad Institute Genomics Platform"/>
            <consortium name="The Broad Institute Genome Sequencing Center for Infectious Disease"/>
            <person name="Wu L."/>
            <person name="Ma J."/>
        </authorList>
    </citation>
    <scope>NUCLEOTIDE SEQUENCE [LARGE SCALE GENOMIC DNA]</scope>
    <source>
        <strain evidence="2 3">JCM 6242</strain>
    </source>
</reference>
<dbReference type="InterPro" id="IPR010037">
    <property type="entry name" value="FkbH_domain"/>
</dbReference>
<keyword evidence="3" id="KW-1185">Reference proteome</keyword>
<dbReference type="InterPro" id="IPR000182">
    <property type="entry name" value="GNAT_dom"/>
</dbReference>
<sequence>MGGAKMIKCLVWDLDNTLWRGTLLEDGEVHLADEVRLTVIGLDQRGILQSIASRNDPNHAWSTLDRLGLTEYFILPRIGWGRKSDAIGEIIGELGFAEHSIAFIDDQPFERAEVAYFLPGVRCYAADQIPSLLELPEFSPPVVTADSRQRRMMYRARFRRDAEQASHQGPDEEFLKSLDMVMTIARARDQDLDRVEELTLRTSQMNATGIHYSAQTLRSFIADPDHEVLVVALSDKFGPHGAVGVILLERRPAALRIRLLATSCRTIAYGVGAALLRWIIEEARRAGVHVNADFRTTARNRMMEVAYRFAGLKVEECNCLSPAAPIEEVTHLHLVPTVQPPTSTLRIVAVDLAVSEA</sequence>
<feature type="domain" description="N-acetyltransferase" evidence="1">
    <location>
        <begin position="182"/>
        <end position="339"/>
    </location>
</feature>
<name>A0ABN3WC49_9ACTN</name>
<gene>
    <name evidence="2" type="ORF">GCM10010517_75960</name>
</gene>
<dbReference type="PROSITE" id="PS51186">
    <property type="entry name" value="GNAT"/>
    <property type="match status" value="1"/>
</dbReference>
<dbReference type="SUPFAM" id="SSF55729">
    <property type="entry name" value="Acyl-CoA N-acyltransferases (Nat)"/>
    <property type="match status" value="1"/>
</dbReference>
<evidence type="ECO:0000259" key="1">
    <source>
        <dbReference type="PROSITE" id="PS51186"/>
    </source>
</evidence>
<dbReference type="InterPro" id="IPR016181">
    <property type="entry name" value="Acyl_CoA_acyltransferase"/>
</dbReference>
<comment type="caution">
    <text evidence="2">The sequence shown here is derived from an EMBL/GenBank/DDBJ whole genome shotgun (WGS) entry which is preliminary data.</text>
</comment>
<accession>A0ABN3WC49</accession>
<organism evidence="2 3">
    <name type="scientific">Streptosporangium fragile</name>
    <dbReference type="NCBI Taxonomy" id="46186"/>
    <lineage>
        <taxon>Bacteria</taxon>
        <taxon>Bacillati</taxon>
        <taxon>Actinomycetota</taxon>
        <taxon>Actinomycetes</taxon>
        <taxon>Streptosporangiales</taxon>
        <taxon>Streptosporangiaceae</taxon>
        <taxon>Streptosporangium</taxon>
    </lineage>
</organism>
<evidence type="ECO:0000313" key="2">
    <source>
        <dbReference type="EMBL" id="GAA2909531.1"/>
    </source>
</evidence>
<dbReference type="Gene3D" id="3.40.50.1000">
    <property type="entry name" value="HAD superfamily/HAD-like"/>
    <property type="match status" value="1"/>
</dbReference>
<dbReference type="Gene3D" id="3.40.630.30">
    <property type="match status" value="1"/>
</dbReference>
<dbReference type="InterPro" id="IPR010033">
    <property type="entry name" value="HAD_SF_ppase_IIIC"/>
</dbReference>
<proteinExistence type="predicted"/>